<evidence type="ECO:0000256" key="2">
    <source>
        <dbReference type="RuleBase" id="RU000587"/>
    </source>
</evidence>
<evidence type="ECO:0000313" key="4">
    <source>
        <dbReference type="Proteomes" id="UP000306102"/>
    </source>
</evidence>
<dbReference type="STRING" id="542762.A0A4V3WQ69"/>
<accession>A0A4V3WQ69</accession>
<dbReference type="GO" id="GO:0005737">
    <property type="term" value="C:cytoplasm"/>
    <property type="evidence" value="ECO:0007669"/>
    <property type="project" value="TreeGrafter"/>
</dbReference>
<keyword evidence="2" id="KW-0808">Transferase</keyword>
<dbReference type="GO" id="GO:0030170">
    <property type="term" value="F:pyridoxal phosphate binding"/>
    <property type="evidence" value="ECO:0007669"/>
    <property type="project" value="TreeGrafter"/>
</dbReference>
<name>A0A4V3WQ69_CAMSN</name>
<comment type="function">
    <text evidence="2">Allosteric enzyme that catalyzes the rate-limiting step in glycogen catabolism, the phosphorolytic cleavage of glycogen to produce glucose-1-phosphate, and plays a central role in maintaining cellular and organismal glucose homeostasis.</text>
</comment>
<evidence type="ECO:0000256" key="1">
    <source>
        <dbReference type="ARBA" id="ARBA00006047"/>
    </source>
</evidence>
<dbReference type="SUPFAM" id="SSF53756">
    <property type="entry name" value="UDP-Glycosyltransferase/glycogen phosphorylase"/>
    <property type="match status" value="1"/>
</dbReference>
<keyword evidence="2" id="KW-0119">Carbohydrate metabolism</keyword>
<protein>
    <recommendedName>
        <fullName evidence="2">Alpha-1,4 glucan phosphorylase</fullName>
        <ecNumber evidence="2">2.4.1.1</ecNumber>
    </recommendedName>
</protein>
<dbReference type="GO" id="GO:0005980">
    <property type="term" value="P:glycogen catabolic process"/>
    <property type="evidence" value="ECO:0007669"/>
    <property type="project" value="TreeGrafter"/>
</dbReference>
<dbReference type="Pfam" id="PF00343">
    <property type="entry name" value="Phosphorylase"/>
    <property type="match status" value="2"/>
</dbReference>
<dbReference type="Gene3D" id="3.40.50.2000">
    <property type="entry name" value="Glycogen Phosphorylase B"/>
    <property type="match status" value="1"/>
</dbReference>
<comment type="caution">
    <text evidence="3">The sequence shown here is derived from an EMBL/GenBank/DDBJ whole genome shotgun (WGS) entry which is preliminary data.</text>
</comment>
<evidence type="ECO:0000313" key="3">
    <source>
        <dbReference type="EMBL" id="THG19157.1"/>
    </source>
</evidence>
<keyword evidence="2" id="KW-0328">Glycosyltransferase</keyword>
<keyword evidence="2" id="KW-0663">Pyridoxal phosphate</keyword>
<proteinExistence type="inferred from homology"/>
<organism evidence="3 4">
    <name type="scientific">Camellia sinensis var. sinensis</name>
    <name type="common">China tea</name>
    <dbReference type="NCBI Taxonomy" id="542762"/>
    <lineage>
        <taxon>Eukaryota</taxon>
        <taxon>Viridiplantae</taxon>
        <taxon>Streptophyta</taxon>
        <taxon>Embryophyta</taxon>
        <taxon>Tracheophyta</taxon>
        <taxon>Spermatophyta</taxon>
        <taxon>Magnoliopsida</taxon>
        <taxon>eudicotyledons</taxon>
        <taxon>Gunneridae</taxon>
        <taxon>Pentapetalae</taxon>
        <taxon>asterids</taxon>
        <taxon>Ericales</taxon>
        <taxon>Theaceae</taxon>
        <taxon>Camellia</taxon>
    </lineage>
</organism>
<dbReference type="Proteomes" id="UP000306102">
    <property type="component" value="Unassembled WGS sequence"/>
</dbReference>
<comment type="catalytic activity">
    <reaction evidence="2">
        <text>[(1-&gt;4)-alpha-D-glucosyl](n) + phosphate = [(1-&gt;4)-alpha-D-glucosyl](n-1) + alpha-D-glucose 1-phosphate</text>
        <dbReference type="Rhea" id="RHEA:41732"/>
        <dbReference type="Rhea" id="RHEA-COMP:9584"/>
        <dbReference type="Rhea" id="RHEA-COMP:9586"/>
        <dbReference type="ChEBI" id="CHEBI:15444"/>
        <dbReference type="ChEBI" id="CHEBI:43474"/>
        <dbReference type="ChEBI" id="CHEBI:58601"/>
        <dbReference type="EC" id="2.4.1.1"/>
    </reaction>
</comment>
<dbReference type="EC" id="2.4.1.1" evidence="2"/>
<dbReference type="GO" id="GO:0008184">
    <property type="term" value="F:glycogen phosphorylase activity"/>
    <property type="evidence" value="ECO:0007669"/>
    <property type="project" value="InterPro"/>
</dbReference>
<sequence>MKFLQFIAMIRSTKPELESKLSSMRIMDNNPQKPVVRMANLCVVSSHAVNGVAQLHSDILKSELFADYVSIWPKKFQNKTNDFQAEWESAKMADKQRLAQFIFQVTGVSIDPNSLFDLQFKRIHEYKRQLLNILGVVYRYKKLKVS</sequence>
<dbReference type="PANTHER" id="PTHR11468">
    <property type="entry name" value="GLYCOGEN PHOSPHORYLASE"/>
    <property type="match status" value="1"/>
</dbReference>
<gene>
    <name evidence="3" type="ORF">TEA_009794</name>
</gene>
<dbReference type="PANTHER" id="PTHR11468:SF4">
    <property type="entry name" value="ALPHA-GLUCAN PHOSPHORYLASE 2, CYTOSOLIC"/>
    <property type="match status" value="1"/>
</dbReference>
<dbReference type="EMBL" id="SDRB02002592">
    <property type="protein sequence ID" value="THG19157.1"/>
    <property type="molecule type" value="Genomic_DNA"/>
</dbReference>
<comment type="similarity">
    <text evidence="1 2">Belongs to the glycogen phosphorylase family.</text>
</comment>
<dbReference type="InterPro" id="IPR000811">
    <property type="entry name" value="Glyco_trans_35"/>
</dbReference>
<reference evidence="3 4" key="1">
    <citation type="journal article" date="2018" name="Proc. Natl. Acad. Sci. U.S.A.">
        <title>Draft genome sequence of Camellia sinensis var. sinensis provides insights into the evolution of the tea genome and tea quality.</title>
        <authorList>
            <person name="Wei C."/>
            <person name="Yang H."/>
            <person name="Wang S."/>
            <person name="Zhao J."/>
            <person name="Liu C."/>
            <person name="Gao L."/>
            <person name="Xia E."/>
            <person name="Lu Y."/>
            <person name="Tai Y."/>
            <person name="She G."/>
            <person name="Sun J."/>
            <person name="Cao H."/>
            <person name="Tong W."/>
            <person name="Gao Q."/>
            <person name="Li Y."/>
            <person name="Deng W."/>
            <person name="Jiang X."/>
            <person name="Wang W."/>
            <person name="Chen Q."/>
            <person name="Zhang S."/>
            <person name="Li H."/>
            <person name="Wu J."/>
            <person name="Wang P."/>
            <person name="Li P."/>
            <person name="Shi C."/>
            <person name="Zheng F."/>
            <person name="Jian J."/>
            <person name="Huang B."/>
            <person name="Shan D."/>
            <person name="Shi M."/>
            <person name="Fang C."/>
            <person name="Yue Y."/>
            <person name="Li F."/>
            <person name="Li D."/>
            <person name="Wei S."/>
            <person name="Han B."/>
            <person name="Jiang C."/>
            <person name="Yin Y."/>
            <person name="Xia T."/>
            <person name="Zhang Z."/>
            <person name="Bennetzen J.L."/>
            <person name="Zhao S."/>
            <person name="Wan X."/>
        </authorList>
    </citation>
    <scope>NUCLEOTIDE SEQUENCE [LARGE SCALE GENOMIC DNA]</scope>
    <source>
        <strain evidence="4">cv. Shuchazao</strain>
        <tissue evidence="3">Leaf</tissue>
    </source>
</reference>
<comment type="cofactor">
    <cofactor evidence="2">
        <name>pyridoxal 5'-phosphate</name>
        <dbReference type="ChEBI" id="CHEBI:597326"/>
    </cofactor>
</comment>
<keyword evidence="4" id="KW-1185">Reference proteome</keyword>
<dbReference type="AlphaFoldDB" id="A0A4V3WQ69"/>